<dbReference type="Proteomes" id="UP001634393">
    <property type="component" value="Unassembled WGS sequence"/>
</dbReference>
<protein>
    <submittedName>
        <fullName evidence="1">Uncharacterized protein</fullName>
    </submittedName>
</protein>
<evidence type="ECO:0000313" key="2">
    <source>
        <dbReference type="Proteomes" id="UP001634393"/>
    </source>
</evidence>
<reference evidence="1 2" key="1">
    <citation type="submission" date="2024-12" db="EMBL/GenBank/DDBJ databases">
        <title>The unique morphological basis and parallel evolutionary history of personate flowers in Penstemon.</title>
        <authorList>
            <person name="Depatie T.H."/>
            <person name="Wessinger C.A."/>
        </authorList>
    </citation>
    <scope>NUCLEOTIDE SEQUENCE [LARGE SCALE GENOMIC DNA]</scope>
    <source>
        <strain evidence="1">WTNN_2</strain>
        <tissue evidence="1">Leaf</tissue>
    </source>
</reference>
<keyword evidence="2" id="KW-1185">Reference proteome</keyword>
<evidence type="ECO:0000313" key="1">
    <source>
        <dbReference type="EMBL" id="KAL3833915.1"/>
    </source>
</evidence>
<sequence length="46" mass="5160">MCDLNQKSQSSLSPEHLILQLQLLVYMNGKNLCKKLRGKGMNLGDV</sequence>
<dbReference type="AlphaFoldDB" id="A0ABD3TAC2"/>
<comment type="caution">
    <text evidence="1">The sequence shown here is derived from an EMBL/GenBank/DDBJ whole genome shotgun (WGS) entry which is preliminary data.</text>
</comment>
<proteinExistence type="predicted"/>
<organism evidence="1 2">
    <name type="scientific">Penstemon smallii</name>
    <dbReference type="NCBI Taxonomy" id="265156"/>
    <lineage>
        <taxon>Eukaryota</taxon>
        <taxon>Viridiplantae</taxon>
        <taxon>Streptophyta</taxon>
        <taxon>Embryophyta</taxon>
        <taxon>Tracheophyta</taxon>
        <taxon>Spermatophyta</taxon>
        <taxon>Magnoliopsida</taxon>
        <taxon>eudicotyledons</taxon>
        <taxon>Gunneridae</taxon>
        <taxon>Pentapetalae</taxon>
        <taxon>asterids</taxon>
        <taxon>lamiids</taxon>
        <taxon>Lamiales</taxon>
        <taxon>Plantaginaceae</taxon>
        <taxon>Cheloneae</taxon>
        <taxon>Penstemon</taxon>
    </lineage>
</organism>
<name>A0ABD3TAC2_9LAMI</name>
<gene>
    <name evidence="1" type="ORF">ACJIZ3_008651</name>
</gene>
<dbReference type="EMBL" id="JBJXBP010000004">
    <property type="protein sequence ID" value="KAL3833915.1"/>
    <property type="molecule type" value="Genomic_DNA"/>
</dbReference>
<accession>A0ABD3TAC2</accession>